<dbReference type="AlphaFoldDB" id="A0ABD5VKD7"/>
<dbReference type="Proteomes" id="UP001596395">
    <property type="component" value="Unassembled WGS sequence"/>
</dbReference>
<dbReference type="PRINTS" id="PR01438">
    <property type="entry name" value="UNVRSLSTRESS"/>
</dbReference>
<dbReference type="InterPro" id="IPR006015">
    <property type="entry name" value="Universal_stress_UspA"/>
</dbReference>
<proteinExistence type="inferred from homology"/>
<organism evidence="3 4">
    <name type="scientific">Halorubellus litoreus</name>
    <dbReference type="NCBI Taxonomy" id="755308"/>
    <lineage>
        <taxon>Archaea</taxon>
        <taxon>Methanobacteriati</taxon>
        <taxon>Methanobacteriota</taxon>
        <taxon>Stenosarchaea group</taxon>
        <taxon>Halobacteria</taxon>
        <taxon>Halobacteriales</taxon>
        <taxon>Halorubellaceae</taxon>
        <taxon>Halorubellus</taxon>
    </lineage>
</organism>
<dbReference type="PANTHER" id="PTHR46268">
    <property type="entry name" value="STRESS RESPONSE PROTEIN NHAX"/>
    <property type="match status" value="1"/>
</dbReference>
<reference evidence="3 4" key="1">
    <citation type="journal article" date="2019" name="Int. J. Syst. Evol. Microbiol.">
        <title>The Global Catalogue of Microorganisms (GCM) 10K type strain sequencing project: providing services to taxonomists for standard genome sequencing and annotation.</title>
        <authorList>
            <consortium name="The Broad Institute Genomics Platform"/>
            <consortium name="The Broad Institute Genome Sequencing Center for Infectious Disease"/>
            <person name="Wu L."/>
            <person name="Ma J."/>
        </authorList>
    </citation>
    <scope>NUCLEOTIDE SEQUENCE [LARGE SCALE GENOMIC DNA]</scope>
    <source>
        <strain evidence="3 4">GX26</strain>
    </source>
</reference>
<evidence type="ECO:0000256" key="1">
    <source>
        <dbReference type="ARBA" id="ARBA00008791"/>
    </source>
</evidence>
<dbReference type="EMBL" id="JBHSXN010000003">
    <property type="protein sequence ID" value="MFC6954522.1"/>
    <property type="molecule type" value="Genomic_DNA"/>
</dbReference>
<evidence type="ECO:0000313" key="3">
    <source>
        <dbReference type="EMBL" id="MFC6954522.1"/>
    </source>
</evidence>
<dbReference type="SUPFAM" id="SSF52402">
    <property type="entry name" value="Adenine nucleotide alpha hydrolases-like"/>
    <property type="match status" value="2"/>
</dbReference>
<feature type="domain" description="UspA" evidence="2">
    <location>
        <begin position="149"/>
        <end position="286"/>
    </location>
</feature>
<evidence type="ECO:0000313" key="4">
    <source>
        <dbReference type="Proteomes" id="UP001596395"/>
    </source>
</evidence>
<sequence>MYQNVLLPVTAETSDTRFLYHVGELATALDAEVTLLAVADTNRDSVTLVDGDVVDALETEGEQALADAEGVLESLGLDPHTDVVQGTPARTIVDYAERYEHDLVAMPTHARTGIKRYLLGSVTEKVVRLSPAPVLTARTVDDEELAFPYDRLLVPVDGSAASRRASEHALSLAATLDAGVDVLSVVDTGGLGPDVRAQLVTERARVDAQDLVRDVESDATERGISDVRTEVLEGVPADAIASYVDDHAVDAVVMGTTGRTGMNRVLLGSVAEKTVRSAPVPVLTVRGDD</sequence>
<accession>A0ABD5VKD7</accession>
<keyword evidence="4" id="KW-1185">Reference proteome</keyword>
<gene>
    <name evidence="3" type="ORF">ACFQGB_16780</name>
</gene>
<protein>
    <submittedName>
        <fullName evidence="3">Universal stress protein</fullName>
    </submittedName>
</protein>
<dbReference type="Pfam" id="PF00582">
    <property type="entry name" value="Usp"/>
    <property type="match status" value="2"/>
</dbReference>
<dbReference type="InterPro" id="IPR006016">
    <property type="entry name" value="UspA"/>
</dbReference>
<comment type="similarity">
    <text evidence="1">Belongs to the universal stress protein A family.</text>
</comment>
<dbReference type="RefSeq" id="WP_336351468.1">
    <property type="nucleotide sequence ID" value="NZ_JAZAQL010000003.1"/>
</dbReference>
<name>A0ABD5VKD7_9EURY</name>
<dbReference type="Gene3D" id="3.40.50.620">
    <property type="entry name" value="HUPs"/>
    <property type="match status" value="2"/>
</dbReference>
<dbReference type="PANTHER" id="PTHR46268:SF6">
    <property type="entry name" value="UNIVERSAL STRESS PROTEIN UP12"/>
    <property type="match status" value="1"/>
</dbReference>
<dbReference type="CDD" id="cd00293">
    <property type="entry name" value="USP-like"/>
    <property type="match status" value="2"/>
</dbReference>
<evidence type="ECO:0000259" key="2">
    <source>
        <dbReference type="Pfam" id="PF00582"/>
    </source>
</evidence>
<feature type="domain" description="UspA" evidence="2">
    <location>
        <begin position="1"/>
        <end position="137"/>
    </location>
</feature>
<dbReference type="InterPro" id="IPR014729">
    <property type="entry name" value="Rossmann-like_a/b/a_fold"/>
</dbReference>
<comment type="caution">
    <text evidence="3">The sequence shown here is derived from an EMBL/GenBank/DDBJ whole genome shotgun (WGS) entry which is preliminary data.</text>
</comment>